<evidence type="ECO:0008006" key="3">
    <source>
        <dbReference type="Google" id="ProtNLM"/>
    </source>
</evidence>
<accession>A0ABP6YYJ0</accession>
<comment type="caution">
    <text evidence="1">The sequence shown here is derived from an EMBL/GenBank/DDBJ whole genome shotgun (WGS) entry which is preliminary data.</text>
</comment>
<evidence type="ECO:0000313" key="2">
    <source>
        <dbReference type="Proteomes" id="UP001501074"/>
    </source>
</evidence>
<proteinExistence type="predicted"/>
<sequence>MTTPATDYPADQELRRALSQGYALGGGMNGVGTQHLLAGLASRKRIKEFLAAYDLTLWHVRRAAWSDDAEPEAGRHRMPELESLAGRAVYVSDAARAALERCREQASVNGKVTPVDLLLTLLADRECRAVQVLTELAVDVEELEAGLRRGEVPERDDPMPPPLRPTRDALAGHRRYVPRDLGKFWLSQLVKVLPQNFSGQAVLWVRLEAGDIAERRDGGRARTDDVLLALLTTYTVAQAYPQLMRNSTETFEGARALVAAGLDHDRVRTAMANSSLGDDVVPPRRLLGRDWPGDTAELLERLISEPGNRSVRLVEALGVDPGRLRASPAS</sequence>
<dbReference type="RefSeq" id="WP_231484182.1">
    <property type="nucleotide sequence ID" value="NZ_BAAAZO010000001.1"/>
</dbReference>
<reference evidence="2" key="1">
    <citation type="journal article" date="2019" name="Int. J. Syst. Evol. Microbiol.">
        <title>The Global Catalogue of Microorganisms (GCM) 10K type strain sequencing project: providing services to taxonomists for standard genome sequencing and annotation.</title>
        <authorList>
            <consortium name="The Broad Institute Genomics Platform"/>
            <consortium name="The Broad Institute Genome Sequencing Center for Infectious Disease"/>
            <person name="Wu L."/>
            <person name="Ma J."/>
        </authorList>
    </citation>
    <scope>NUCLEOTIDE SEQUENCE [LARGE SCALE GENOMIC DNA]</scope>
    <source>
        <strain evidence="2">JCM 16902</strain>
    </source>
</reference>
<name>A0ABP6YYJ0_9ACTN</name>
<evidence type="ECO:0000313" key="1">
    <source>
        <dbReference type="EMBL" id="GAA3594279.1"/>
    </source>
</evidence>
<gene>
    <name evidence="1" type="ORF">GCM10022223_06640</name>
</gene>
<protein>
    <recommendedName>
        <fullName evidence="3">Clp R domain-containing protein</fullName>
    </recommendedName>
</protein>
<keyword evidence="2" id="KW-1185">Reference proteome</keyword>
<dbReference type="Gene3D" id="1.10.1780.10">
    <property type="entry name" value="Clp, N-terminal domain"/>
    <property type="match status" value="1"/>
</dbReference>
<dbReference type="Proteomes" id="UP001501074">
    <property type="component" value="Unassembled WGS sequence"/>
</dbReference>
<dbReference type="EMBL" id="BAAAZO010000001">
    <property type="protein sequence ID" value="GAA3594279.1"/>
    <property type="molecule type" value="Genomic_DNA"/>
</dbReference>
<dbReference type="InterPro" id="IPR036628">
    <property type="entry name" value="Clp_N_dom_sf"/>
</dbReference>
<organism evidence="1 2">
    <name type="scientific">Kineosporia mesophila</name>
    <dbReference type="NCBI Taxonomy" id="566012"/>
    <lineage>
        <taxon>Bacteria</taxon>
        <taxon>Bacillati</taxon>
        <taxon>Actinomycetota</taxon>
        <taxon>Actinomycetes</taxon>
        <taxon>Kineosporiales</taxon>
        <taxon>Kineosporiaceae</taxon>
        <taxon>Kineosporia</taxon>
    </lineage>
</organism>